<dbReference type="Proteomes" id="UP000823388">
    <property type="component" value="Chromosome 6N"/>
</dbReference>
<feature type="domain" description="NB-ARC" evidence="8">
    <location>
        <begin position="318"/>
        <end position="495"/>
    </location>
</feature>
<feature type="domain" description="Disease resistance protein winged helix" evidence="10">
    <location>
        <begin position="580"/>
        <end position="650"/>
    </location>
</feature>
<dbReference type="EMBL" id="CM029048">
    <property type="protein sequence ID" value="KAG2576653.1"/>
    <property type="molecule type" value="Genomic_DNA"/>
</dbReference>
<feature type="region of interest" description="Disordered" evidence="7">
    <location>
        <begin position="1217"/>
        <end position="1236"/>
    </location>
</feature>
<evidence type="ECO:0000313" key="12">
    <source>
        <dbReference type="EMBL" id="KAG2576653.1"/>
    </source>
</evidence>
<evidence type="ECO:0000256" key="1">
    <source>
        <dbReference type="ARBA" id="ARBA00008894"/>
    </source>
</evidence>
<dbReference type="InterPro" id="IPR002182">
    <property type="entry name" value="NB-ARC"/>
</dbReference>
<dbReference type="SUPFAM" id="SSF52540">
    <property type="entry name" value="P-loop containing nucleoside triphosphate hydrolases"/>
    <property type="match status" value="1"/>
</dbReference>
<dbReference type="GO" id="GO:0005524">
    <property type="term" value="F:ATP binding"/>
    <property type="evidence" value="ECO:0007669"/>
    <property type="project" value="UniProtKB-KW"/>
</dbReference>
<keyword evidence="3" id="KW-0677">Repeat</keyword>
<proteinExistence type="inferred from homology"/>
<dbReference type="InterPro" id="IPR036388">
    <property type="entry name" value="WH-like_DNA-bd_sf"/>
</dbReference>
<dbReference type="InterPro" id="IPR027417">
    <property type="entry name" value="P-loop_NTPase"/>
</dbReference>
<dbReference type="InterPro" id="IPR056789">
    <property type="entry name" value="LRR_R13L1-DRL21"/>
</dbReference>
<dbReference type="GO" id="GO:0009626">
    <property type="term" value="P:plant-type hypersensitive response"/>
    <property type="evidence" value="ECO:0007669"/>
    <property type="project" value="UniProtKB-ARBA"/>
</dbReference>
<feature type="compositionally biased region" description="Low complexity" evidence="7">
    <location>
        <begin position="1218"/>
        <end position="1227"/>
    </location>
</feature>
<evidence type="ECO:0000259" key="10">
    <source>
        <dbReference type="Pfam" id="PF23559"/>
    </source>
</evidence>
<dbReference type="EMBL" id="CM029048">
    <property type="protein sequence ID" value="KAG2576654.1"/>
    <property type="molecule type" value="Genomic_DNA"/>
</dbReference>
<evidence type="ECO:0000259" key="9">
    <source>
        <dbReference type="Pfam" id="PF18052"/>
    </source>
</evidence>
<dbReference type="PANTHER" id="PTHR36766:SF52">
    <property type="entry name" value="LATE BLIGHT RESISTANCE PROTEIN HOMOLOG R1B-8"/>
    <property type="match status" value="1"/>
</dbReference>
<dbReference type="GO" id="GO:0002758">
    <property type="term" value="P:innate immune response-activating signaling pathway"/>
    <property type="evidence" value="ECO:0007669"/>
    <property type="project" value="UniProtKB-ARBA"/>
</dbReference>
<evidence type="ECO:0008006" key="14">
    <source>
        <dbReference type="Google" id="ProtNLM"/>
    </source>
</evidence>
<dbReference type="Gene3D" id="3.80.10.10">
    <property type="entry name" value="Ribonuclease Inhibitor"/>
    <property type="match status" value="3"/>
</dbReference>
<keyword evidence="4" id="KW-0547">Nucleotide-binding</keyword>
<evidence type="ECO:0000259" key="11">
    <source>
        <dbReference type="Pfam" id="PF25019"/>
    </source>
</evidence>
<dbReference type="Gene3D" id="3.40.50.300">
    <property type="entry name" value="P-loop containing nucleotide triphosphate hydrolases"/>
    <property type="match status" value="1"/>
</dbReference>
<dbReference type="Pfam" id="PF23559">
    <property type="entry name" value="WHD_DRP"/>
    <property type="match status" value="1"/>
</dbReference>
<dbReference type="PANTHER" id="PTHR36766">
    <property type="entry name" value="PLANT BROAD-SPECTRUM MILDEW RESISTANCE PROTEIN RPW8"/>
    <property type="match status" value="1"/>
</dbReference>
<dbReference type="Pfam" id="PF18052">
    <property type="entry name" value="Rx_N"/>
    <property type="match status" value="1"/>
</dbReference>
<dbReference type="GO" id="GO:0043531">
    <property type="term" value="F:ADP binding"/>
    <property type="evidence" value="ECO:0007669"/>
    <property type="project" value="InterPro"/>
</dbReference>
<evidence type="ECO:0000256" key="7">
    <source>
        <dbReference type="SAM" id="MobiDB-lite"/>
    </source>
</evidence>
<dbReference type="GO" id="GO:0042742">
    <property type="term" value="P:defense response to bacterium"/>
    <property type="evidence" value="ECO:0007669"/>
    <property type="project" value="UniProtKB-ARBA"/>
</dbReference>
<gene>
    <name evidence="12" type="ORF">PVAP13_6NG062400</name>
</gene>
<evidence type="ECO:0000256" key="2">
    <source>
        <dbReference type="ARBA" id="ARBA00022614"/>
    </source>
</evidence>
<keyword evidence="5" id="KW-0611">Plant defense</keyword>
<evidence type="ECO:0000256" key="6">
    <source>
        <dbReference type="ARBA" id="ARBA00022840"/>
    </source>
</evidence>
<evidence type="ECO:0000259" key="8">
    <source>
        <dbReference type="Pfam" id="PF00931"/>
    </source>
</evidence>
<feature type="domain" description="R13L1/DRL21-like LRR repeat region" evidence="11">
    <location>
        <begin position="850"/>
        <end position="964"/>
    </location>
</feature>
<evidence type="ECO:0000256" key="4">
    <source>
        <dbReference type="ARBA" id="ARBA00022741"/>
    </source>
</evidence>
<evidence type="ECO:0000256" key="3">
    <source>
        <dbReference type="ARBA" id="ARBA00022737"/>
    </source>
</evidence>
<comment type="caution">
    <text evidence="12">The sequence shown here is derived from an EMBL/GenBank/DDBJ whole genome shotgun (WGS) entry which is preliminary data.</text>
</comment>
<dbReference type="FunFam" id="1.10.10.10:FF:000322">
    <property type="entry name" value="Probable disease resistance protein At1g63360"/>
    <property type="match status" value="1"/>
</dbReference>
<sequence length="1552" mass="174983">MDFAISAARLVVGRALSPVTDGLLESWTASSELGPNVRALKLELLYAKGLLDNARGRDVRSPALGELLLELQHQAYSADDVLDELEYFRIQDELQGTYETTDAEDRGLVGSVVLHARHTSRAVAHKLKCSCSCAAVIRSDSSEDSKKGCFPMGCSSCGGENANEIQEEAERTCFRKMASTARNTAIAVGRRLPCYSVPSVQGDTNTDMPRSSRRPFLCCSWSSKAQHRKCSVHAPKLKFDRVELSRKMVDIVEQLKPVCAKVSTILDMELVGSAIHKLELLGGNGTSIHQSTTLNRPRTSDPRIIQPKFYGRDNLRKELVDAITQGKYSANELTVLSLFGPGGIGKTEFTKHIYQDVNKHFQDQDANKHFQVSIWICVSQNFSASRLLEEIKTKIPKGDNENDITGNVEEQIRKRLQLKRFLLVLDDMWTYDENEWKKLLAPFENTGIKGNMIIVTTRRPNVAEHVATKGCFRRLERLNDEDCMHLLKELVFDDQQSWENHSNLYEVGQNIVKRLKGFPLAVKTVGRILRKRRTVDHWTSVLNSKEWEDQTGDDDIMPALKLSYSYLPFDLQQCFSYCALFPEDYEFGNTELIHLWIGLGLLGASNQNKRVEDIGLDYIDDLVDHGFFQKSEKEDNNPCYMIHDLLHELAVKVSEYECLSIDGSNVKSKQIPASIRHLTIIVDTTDVKDRTTFENFKTNLGVLGKRVKAENLRTLMLFGDKHGSFSKTFSELFDKAKALRVLFLSEVPSNLEDLLPNFPKLVHLRYLRIKGPATTLPSYISRFYHLLVLDLCQSNIRLASVTEMSNLVKIRHFLVEDGDCHSEISEVGKLQSLQELRRFEVKKDISGFELKQLGKLLNLRGSLAVCNLEKIEETKEADEAKLVDMNYLTGLELKWGTNGSIKDLKKEDDVLEKLKPNSNVQEVCIRGHGGTTYPSWLRDLYITNLVHLCLDGVAWKSLPLLGELWTVHEHGEECQPYIGGQTFQKLKRIELRNIETLKRWRENGTHSFPVLVELVVQNCPELIELPFSHCTSCPAEKEEIVTMFPMLREIEIRNCPKLSPLPPIPWSDTLCKAKMWQTGTSIEWLSYSNNKRWGKDVSVEMGKDAHDSELWNMLAFNNLRDIESFRMENCPPVPLARMQPLEFLKRLYIQNCSNVLWPVEGENNSCYKFPIEYLSIWNCVATGKELTQFISYFPNLSELDVRNCKMVTGLGVAEKQITSAPTPSPSASDEKTGDEQIKQLQQQASGADEIESAVEGLLLLPPQIKELRIDDCPDLRLFSGSLDEGTASSQRLQGLGSLISFVTFFCPNLLSSCSSSTYCPFPTSLQYLVLVDVEGIFAFAPLSNLTDLYISNCGDLRGEVLWPLLAHGHLTRLTIKGCPNLFGSEPPRLDEQNHPHPYGLQELVTDGKAGILAVPLCAPLSASLTKLEFYGNDDMEHFTKEQEQALQILTSLQGLEISSCDKLQGMPAGLSRLPNLKRLEISYCKAIRLWPKDGLPSSLTELEITNCPAIRSLPKGSLPSSLQTLDVHDDDNNQELKRQCHKLRGTIPIIMA</sequence>
<dbReference type="InterPro" id="IPR041118">
    <property type="entry name" value="Rx_N"/>
</dbReference>
<dbReference type="Gene3D" id="1.10.8.430">
    <property type="entry name" value="Helical domain of apoptotic protease-activating factors"/>
    <property type="match status" value="1"/>
</dbReference>
<dbReference type="PRINTS" id="PR00364">
    <property type="entry name" value="DISEASERSIST"/>
</dbReference>
<dbReference type="OrthoDB" id="612043at2759"/>
<feature type="domain" description="Disease resistance N-terminal" evidence="9">
    <location>
        <begin position="11"/>
        <end position="93"/>
    </location>
</feature>
<keyword evidence="13" id="KW-1185">Reference proteome</keyword>
<dbReference type="InterPro" id="IPR058922">
    <property type="entry name" value="WHD_DRP"/>
</dbReference>
<evidence type="ECO:0000256" key="5">
    <source>
        <dbReference type="ARBA" id="ARBA00022821"/>
    </source>
</evidence>
<dbReference type="InterPro" id="IPR032675">
    <property type="entry name" value="LRR_dom_sf"/>
</dbReference>
<accession>A0A8T0QUN1</accession>
<organism evidence="12 13">
    <name type="scientific">Panicum virgatum</name>
    <name type="common">Blackwell switchgrass</name>
    <dbReference type="NCBI Taxonomy" id="38727"/>
    <lineage>
        <taxon>Eukaryota</taxon>
        <taxon>Viridiplantae</taxon>
        <taxon>Streptophyta</taxon>
        <taxon>Embryophyta</taxon>
        <taxon>Tracheophyta</taxon>
        <taxon>Spermatophyta</taxon>
        <taxon>Magnoliopsida</taxon>
        <taxon>Liliopsida</taxon>
        <taxon>Poales</taxon>
        <taxon>Poaceae</taxon>
        <taxon>PACMAD clade</taxon>
        <taxon>Panicoideae</taxon>
        <taxon>Panicodae</taxon>
        <taxon>Paniceae</taxon>
        <taxon>Panicinae</taxon>
        <taxon>Panicum</taxon>
        <taxon>Panicum sect. Hiantes</taxon>
    </lineage>
</organism>
<dbReference type="Pfam" id="PF25019">
    <property type="entry name" value="LRR_R13L1-DRL21"/>
    <property type="match status" value="1"/>
</dbReference>
<dbReference type="SUPFAM" id="SSF52058">
    <property type="entry name" value="L domain-like"/>
    <property type="match status" value="2"/>
</dbReference>
<keyword evidence="2" id="KW-0433">Leucine-rich repeat</keyword>
<name>A0A8T0QUN1_PANVG</name>
<comment type="similarity">
    <text evidence="1">Belongs to the disease resistance NB-LRR family.</text>
</comment>
<dbReference type="InterPro" id="IPR042197">
    <property type="entry name" value="Apaf_helical"/>
</dbReference>
<protein>
    <recommendedName>
        <fullName evidence="14">AAA+ ATPase domain-containing protein</fullName>
    </recommendedName>
</protein>
<dbReference type="Gene3D" id="1.10.10.10">
    <property type="entry name" value="Winged helix-like DNA-binding domain superfamily/Winged helix DNA-binding domain"/>
    <property type="match status" value="1"/>
</dbReference>
<evidence type="ECO:0000313" key="13">
    <source>
        <dbReference type="Proteomes" id="UP000823388"/>
    </source>
</evidence>
<reference evidence="12" key="1">
    <citation type="submission" date="2020-05" db="EMBL/GenBank/DDBJ databases">
        <title>WGS assembly of Panicum virgatum.</title>
        <authorList>
            <person name="Lovell J.T."/>
            <person name="Jenkins J."/>
            <person name="Shu S."/>
            <person name="Juenger T.E."/>
            <person name="Schmutz J."/>
        </authorList>
    </citation>
    <scope>NUCLEOTIDE SEQUENCE</scope>
    <source>
        <strain evidence="12">AP13</strain>
    </source>
</reference>
<keyword evidence="6" id="KW-0067">ATP-binding</keyword>
<dbReference type="Pfam" id="PF00931">
    <property type="entry name" value="NB-ARC"/>
    <property type="match status" value="1"/>
</dbReference>